<keyword evidence="5 6" id="KW-0472">Membrane</keyword>
<reference evidence="8 9" key="1">
    <citation type="submission" date="2018-01" db="EMBL/GenBank/DDBJ databases">
        <title>Cryobacterium sp. nov., from glaciers in China.</title>
        <authorList>
            <person name="Liu Q."/>
            <person name="Xin Y.-H."/>
        </authorList>
    </citation>
    <scope>NUCLEOTIDE SEQUENCE [LARGE SCALE GENOMIC DNA]</scope>
    <source>
        <strain evidence="8 9">TMB1-8</strain>
    </source>
</reference>
<dbReference type="PANTHER" id="PTHR33406:SF13">
    <property type="entry name" value="MEMBRANE PROTEIN YDFJ"/>
    <property type="match status" value="1"/>
</dbReference>
<organism evidence="8 9">
    <name type="scientific">Cryobacterium zongtaii</name>
    <dbReference type="NCBI Taxonomy" id="1259217"/>
    <lineage>
        <taxon>Bacteria</taxon>
        <taxon>Bacillati</taxon>
        <taxon>Actinomycetota</taxon>
        <taxon>Actinomycetes</taxon>
        <taxon>Micrococcales</taxon>
        <taxon>Microbacteriaceae</taxon>
        <taxon>Cryobacterium</taxon>
    </lineage>
</organism>
<feature type="transmembrane region" description="Helical" evidence="6">
    <location>
        <begin position="278"/>
        <end position="298"/>
    </location>
</feature>
<dbReference type="InterPro" id="IPR050545">
    <property type="entry name" value="Mycobact_MmpL"/>
</dbReference>
<keyword evidence="2" id="KW-1003">Cell membrane</keyword>
<dbReference type="InterPro" id="IPR004869">
    <property type="entry name" value="MMPL_dom"/>
</dbReference>
<keyword evidence="4 6" id="KW-1133">Transmembrane helix</keyword>
<feature type="transmembrane region" description="Helical" evidence="6">
    <location>
        <begin position="662"/>
        <end position="685"/>
    </location>
</feature>
<feature type="transmembrane region" description="Helical" evidence="6">
    <location>
        <begin position="230"/>
        <end position="251"/>
    </location>
</feature>
<feature type="transmembrane region" description="Helical" evidence="6">
    <location>
        <begin position="180"/>
        <end position="200"/>
    </location>
</feature>
<evidence type="ECO:0000313" key="9">
    <source>
        <dbReference type="Proteomes" id="UP000237104"/>
    </source>
</evidence>
<dbReference type="SUPFAM" id="SSF82866">
    <property type="entry name" value="Multidrug efflux transporter AcrB transmembrane domain"/>
    <property type="match status" value="2"/>
</dbReference>
<proteinExistence type="predicted"/>
<accession>A0A2S3Z5Q4</accession>
<feature type="transmembrane region" description="Helical" evidence="6">
    <location>
        <begin position="592"/>
        <end position="616"/>
    </location>
</feature>
<keyword evidence="3 6" id="KW-0812">Transmembrane</keyword>
<dbReference type="PROSITE" id="PS50156">
    <property type="entry name" value="SSD"/>
    <property type="match status" value="1"/>
</dbReference>
<feature type="transmembrane region" description="Helical" evidence="6">
    <location>
        <begin position="637"/>
        <end position="656"/>
    </location>
</feature>
<comment type="caution">
    <text evidence="8">The sequence shown here is derived from an EMBL/GenBank/DDBJ whole genome shotgun (WGS) entry which is preliminary data.</text>
</comment>
<dbReference type="InterPro" id="IPR000731">
    <property type="entry name" value="SSD"/>
</dbReference>
<gene>
    <name evidence="8" type="ORF">C3B59_16695</name>
</gene>
<sequence>MTVDMHTLLERYGVFAAGHAWRVIALFLAAVALVAGFGLGIGQSTDDTVTLPDSESTAAQDLLNSAFPDTAKGSGTIVLSGDAGAFSSPDGTAALQSLAASIADDPHVTQAVLVPTAISSDGSVAYLSVSFDVETREVTPEIAQPVLDTATQGAPSGATVLPGGQIAKTLAAEPTHGAEVVGLIAAAIILLLSLGTAVAMALPILSALLGLVFGLGAIALLSLLDAIPTVSGTIAAMLSLGVGIDYSLFLVTKFRSVRATGAPVPVAAGRAMASSGSAIVFAGVTVMVALAGLVLAGVPYLNSLAWVAATGVACAMLTCLLLLPAVLGLLGDRIERLALPKRSARREKPGVWHRIGAATSKRPWLSLAGSLLVLGALAFPVTALQLGQTDDGNAPTSQVTRQSYDVLSDAFGAGVNGPLLVIATLPTPEPSGQSVPADPALANLTTAFGSTDGVASVVGATVSDDGTAAQWSVIPTTAPSDPKTAKLVEKLRNTVIPGAQGDLDPLVGGQTAAKADFAGIIDASLLTVIIAVIAASAVLLFFAFRSVAIPLTAAAMNVVSILVAYGVLVFVFQEGNGIQLTGLDAPVPIEAYVPLLLFAVLFGLSMDYEVFLLSAIQESWHSFADNRRAVVHGIGSTGRVITSAALIMVSVFISFVPNPDPVVKMFGVGLAVAVLVDATLVRGVLVPAVMTVLGRANWWLPAWLDKRMPHLTIEG</sequence>
<feature type="transmembrane region" description="Helical" evidence="6">
    <location>
        <begin position="20"/>
        <end position="41"/>
    </location>
</feature>
<evidence type="ECO:0000256" key="2">
    <source>
        <dbReference type="ARBA" id="ARBA00022475"/>
    </source>
</evidence>
<comment type="subcellular location">
    <subcellularLocation>
        <location evidence="1">Cell membrane</location>
        <topology evidence="1">Multi-pass membrane protein</topology>
    </subcellularLocation>
</comment>
<feature type="domain" description="SSD" evidence="7">
    <location>
        <begin position="204"/>
        <end position="329"/>
    </location>
</feature>
<feature type="transmembrane region" description="Helical" evidence="6">
    <location>
        <begin position="207"/>
        <end position="224"/>
    </location>
</feature>
<evidence type="ECO:0000256" key="4">
    <source>
        <dbReference type="ARBA" id="ARBA00022989"/>
    </source>
</evidence>
<dbReference type="GO" id="GO:0005886">
    <property type="term" value="C:plasma membrane"/>
    <property type="evidence" value="ECO:0007669"/>
    <property type="project" value="UniProtKB-SubCell"/>
</dbReference>
<protein>
    <recommendedName>
        <fullName evidence="7">SSD domain-containing protein</fullName>
    </recommendedName>
</protein>
<name>A0A2S3Z5Q4_9MICO</name>
<feature type="transmembrane region" description="Helical" evidence="6">
    <location>
        <begin position="551"/>
        <end position="572"/>
    </location>
</feature>
<dbReference type="AlphaFoldDB" id="A0A2S3Z5Q4"/>
<evidence type="ECO:0000256" key="1">
    <source>
        <dbReference type="ARBA" id="ARBA00004651"/>
    </source>
</evidence>
<dbReference type="EMBL" id="PPXF01000065">
    <property type="protein sequence ID" value="POH59545.1"/>
    <property type="molecule type" value="Genomic_DNA"/>
</dbReference>
<evidence type="ECO:0000256" key="6">
    <source>
        <dbReference type="SAM" id="Phobius"/>
    </source>
</evidence>
<evidence type="ECO:0000256" key="5">
    <source>
        <dbReference type="ARBA" id="ARBA00023136"/>
    </source>
</evidence>
<feature type="transmembrane region" description="Helical" evidence="6">
    <location>
        <begin position="523"/>
        <end position="544"/>
    </location>
</feature>
<evidence type="ECO:0000313" key="8">
    <source>
        <dbReference type="EMBL" id="POH59545.1"/>
    </source>
</evidence>
<dbReference type="PANTHER" id="PTHR33406">
    <property type="entry name" value="MEMBRANE PROTEIN MJ1562-RELATED"/>
    <property type="match status" value="1"/>
</dbReference>
<evidence type="ECO:0000259" key="7">
    <source>
        <dbReference type="PROSITE" id="PS50156"/>
    </source>
</evidence>
<dbReference type="Gene3D" id="1.20.1640.10">
    <property type="entry name" value="Multidrug efflux transporter AcrB transmembrane domain"/>
    <property type="match status" value="2"/>
</dbReference>
<evidence type="ECO:0000256" key="3">
    <source>
        <dbReference type="ARBA" id="ARBA00022692"/>
    </source>
</evidence>
<feature type="transmembrane region" description="Helical" evidence="6">
    <location>
        <begin position="304"/>
        <end position="331"/>
    </location>
</feature>
<dbReference type="Proteomes" id="UP000237104">
    <property type="component" value="Unassembled WGS sequence"/>
</dbReference>
<dbReference type="Pfam" id="PF03176">
    <property type="entry name" value="MMPL"/>
    <property type="match status" value="2"/>
</dbReference>
<feature type="transmembrane region" description="Helical" evidence="6">
    <location>
        <begin position="364"/>
        <end position="386"/>
    </location>
</feature>